<accession>A0A812UT46</accession>
<organism evidence="2 3">
    <name type="scientific">Symbiodinium pilosum</name>
    <name type="common">Dinoflagellate</name>
    <dbReference type="NCBI Taxonomy" id="2952"/>
    <lineage>
        <taxon>Eukaryota</taxon>
        <taxon>Sar</taxon>
        <taxon>Alveolata</taxon>
        <taxon>Dinophyceae</taxon>
        <taxon>Suessiales</taxon>
        <taxon>Symbiodiniaceae</taxon>
        <taxon>Symbiodinium</taxon>
    </lineage>
</organism>
<feature type="non-terminal residue" evidence="2">
    <location>
        <position position="73"/>
    </location>
</feature>
<feature type="compositionally biased region" description="Acidic residues" evidence="1">
    <location>
        <begin position="22"/>
        <end position="48"/>
    </location>
</feature>
<evidence type="ECO:0000313" key="3">
    <source>
        <dbReference type="Proteomes" id="UP000649617"/>
    </source>
</evidence>
<gene>
    <name evidence="2" type="ORF">SPIL2461_LOCUS15592</name>
</gene>
<feature type="non-terminal residue" evidence="2">
    <location>
        <position position="1"/>
    </location>
</feature>
<feature type="region of interest" description="Disordered" evidence="1">
    <location>
        <begin position="19"/>
        <end position="73"/>
    </location>
</feature>
<sequence>QAKLQKMLSTMGFSVAFLEAPLSDDEDDEDMEEEEEEYHEADEDDMSEAEPSAAADWNRTKLKTKLSPIHARE</sequence>
<dbReference type="EMBL" id="CAJNIZ010038735">
    <property type="protein sequence ID" value="CAE7581742.1"/>
    <property type="molecule type" value="Genomic_DNA"/>
</dbReference>
<reference evidence="2" key="1">
    <citation type="submission" date="2021-02" db="EMBL/GenBank/DDBJ databases">
        <authorList>
            <person name="Dougan E. K."/>
            <person name="Rhodes N."/>
            <person name="Thang M."/>
            <person name="Chan C."/>
        </authorList>
    </citation>
    <scope>NUCLEOTIDE SEQUENCE</scope>
</reference>
<protein>
    <submittedName>
        <fullName evidence="2">Uncharacterized protein</fullName>
    </submittedName>
</protein>
<proteinExistence type="predicted"/>
<evidence type="ECO:0000313" key="2">
    <source>
        <dbReference type="EMBL" id="CAE7581742.1"/>
    </source>
</evidence>
<comment type="caution">
    <text evidence="2">The sequence shown here is derived from an EMBL/GenBank/DDBJ whole genome shotgun (WGS) entry which is preliminary data.</text>
</comment>
<dbReference type="AlphaFoldDB" id="A0A812UT46"/>
<evidence type="ECO:0000256" key="1">
    <source>
        <dbReference type="SAM" id="MobiDB-lite"/>
    </source>
</evidence>
<dbReference type="Proteomes" id="UP000649617">
    <property type="component" value="Unassembled WGS sequence"/>
</dbReference>
<name>A0A812UT46_SYMPI</name>
<keyword evidence="3" id="KW-1185">Reference proteome</keyword>